<sequence length="93" mass="10949">MSNQERINNMENQLIDIRLAVSALLETVAIHQRNFEVMQRNFDSVVTEMREMQSEIREIQSEVREIQLDVRGLQTENRRILDILQNLPPQTDG</sequence>
<evidence type="ECO:0000313" key="2">
    <source>
        <dbReference type="EMBL" id="QNP30373.1"/>
    </source>
</evidence>
<dbReference type="EMBL" id="CP060822">
    <property type="protein sequence ID" value="QNP30373.1"/>
    <property type="molecule type" value="Genomic_DNA"/>
</dbReference>
<reference evidence="2 3" key="1">
    <citation type="submission" date="2020-08" db="EMBL/GenBank/DDBJ databases">
        <title>Complete genome sequence of Raphidiopsis curvispora isolated from drinking water reservoir in South Korea.</title>
        <authorList>
            <person name="Jeong J."/>
        </authorList>
    </citation>
    <scope>NUCLEOTIDE SEQUENCE [LARGE SCALE GENOMIC DNA]</scope>
    <source>
        <strain evidence="2 3">GIHE-G1</strain>
    </source>
</reference>
<evidence type="ECO:0000313" key="3">
    <source>
        <dbReference type="Proteomes" id="UP000516013"/>
    </source>
</evidence>
<proteinExistence type="predicted"/>
<dbReference type="AlphaFoldDB" id="A0A7H0F2V7"/>
<organism evidence="2 3">
    <name type="scientific">Cylindrospermopsis curvispora GIHE-G1</name>
    <dbReference type="NCBI Taxonomy" id="2666332"/>
    <lineage>
        <taxon>Bacteria</taxon>
        <taxon>Bacillati</taxon>
        <taxon>Cyanobacteriota</taxon>
        <taxon>Cyanophyceae</taxon>
        <taxon>Nostocales</taxon>
        <taxon>Aphanizomenonaceae</taxon>
        <taxon>Cylindrospermopsis</taxon>
    </lineage>
</organism>
<dbReference type="RefSeq" id="WP_187706785.1">
    <property type="nucleotide sequence ID" value="NZ_CP060822.1"/>
</dbReference>
<name>A0A7H0F2V7_9CYAN</name>
<feature type="coiled-coil region" evidence="1">
    <location>
        <begin position="42"/>
        <end position="76"/>
    </location>
</feature>
<keyword evidence="1" id="KW-0175">Coiled coil</keyword>
<evidence type="ECO:0000256" key="1">
    <source>
        <dbReference type="SAM" id="Coils"/>
    </source>
</evidence>
<dbReference type="Proteomes" id="UP000516013">
    <property type="component" value="Chromosome"/>
</dbReference>
<protein>
    <submittedName>
        <fullName evidence="2">Uncharacterized protein</fullName>
    </submittedName>
</protein>
<dbReference type="KEGG" id="ccur:IAR63_04810"/>
<gene>
    <name evidence="2" type="ORF">IAR63_04810</name>
</gene>
<keyword evidence="3" id="KW-1185">Reference proteome</keyword>
<accession>A0A7H0F2V7</accession>